<feature type="domain" description="SMC hinge" evidence="8">
    <location>
        <begin position="421"/>
        <end position="540"/>
    </location>
</feature>
<dbReference type="InterPro" id="IPR036277">
    <property type="entry name" value="SMC_hinge_sf"/>
</dbReference>
<dbReference type="InterPro" id="IPR003395">
    <property type="entry name" value="RecF/RecN/SMC_N"/>
</dbReference>
<comment type="subunit">
    <text evidence="7">Homodimer.</text>
</comment>
<keyword evidence="4 7" id="KW-0067">ATP-binding</keyword>
<dbReference type="Pfam" id="PF02463">
    <property type="entry name" value="SMC_N"/>
    <property type="match status" value="1"/>
</dbReference>
<dbReference type="GO" id="GO:0005524">
    <property type="term" value="F:ATP binding"/>
    <property type="evidence" value="ECO:0007669"/>
    <property type="project" value="UniProtKB-UniRule"/>
</dbReference>
<evidence type="ECO:0000256" key="7">
    <source>
        <dbReference type="HAMAP-Rule" id="MF_01894"/>
    </source>
</evidence>
<evidence type="ECO:0000256" key="3">
    <source>
        <dbReference type="ARBA" id="ARBA00022741"/>
    </source>
</evidence>
<dbReference type="Gene3D" id="3.40.50.300">
    <property type="entry name" value="P-loop containing nucleotide triphosphate hydrolases"/>
    <property type="match status" value="2"/>
</dbReference>
<dbReference type="FunFam" id="3.40.50.300:FF:000984">
    <property type="entry name" value="Chromosome partition protein Smc"/>
    <property type="match status" value="1"/>
</dbReference>
<comment type="function">
    <text evidence="7">Required for chromosome condensation and partitioning.</text>
</comment>
<reference evidence="9" key="2">
    <citation type="journal article" date="2021" name="PeerJ">
        <title>Extensive microbial diversity within the chicken gut microbiome revealed by metagenomics and culture.</title>
        <authorList>
            <person name="Gilroy R."/>
            <person name="Ravi A."/>
            <person name="Getino M."/>
            <person name="Pursley I."/>
            <person name="Horton D.L."/>
            <person name="Alikhan N.F."/>
            <person name="Baker D."/>
            <person name="Gharbi K."/>
            <person name="Hall N."/>
            <person name="Watson M."/>
            <person name="Adriaenssens E.M."/>
            <person name="Foster-Nyarko E."/>
            <person name="Jarju S."/>
            <person name="Secka A."/>
            <person name="Antonio M."/>
            <person name="Oren A."/>
            <person name="Chaudhuri R.R."/>
            <person name="La Ragione R."/>
            <person name="Hildebrand F."/>
            <person name="Pallen M.J."/>
        </authorList>
    </citation>
    <scope>NUCLEOTIDE SEQUENCE</scope>
    <source>
        <strain evidence="9">CHK184-20233</strain>
    </source>
</reference>
<evidence type="ECO:0000256" key="6">
    <source>
        <dbReference type="ARBA" id="ARBA00023125"/>
    </source>
</evidence>
<dbReference type="SUPFAM" id="SSF52540">
    <property type="entry name" value="P-loop containing nucleoside triphosphate hydrolases"/>
    <property type="match status" value="1"/>
</dbReference>
<dbReference type="InterPro" id="IPR011890">
    <property type="entry name" value="SMC_prok"/>
</dbReference>
<comment type="subcellular location">
    <subcellularLocation>
        <location evidence="1 7">Cytoplasm</location>
    </subcellularLocation>
</comment>
<evidence type="ECO:0000256" key="1">
    <source>
        <dbReference type="ARBA" id="ARBA00004496"/>
    </source>
</evidence>
<dbReference type="GO" id="GO:0030261">
    <property type="term" value="P:chromosome condensation"/>
    <property type="evidence" value="ECO:0007669"/>
    <property type="project" value="InterPro"/>
</dbReference>
<evidence type="ECO:0000256" key="5">
    <source>
        <dbReference type="ARBA" id="ARBA00023054"/>
    </source>
</evidence>
<dbReference type="Gene3D" id="3.30.70.1620">
    <property type="match status" value="1"/>
</dbReference>
<gene>
    <name evidence="7" type="primary">smc</name>
    <name evidence="9" type="ORF">IAB38_07050</name>
</gene>
<comment type="similarity">
    <text evidence="7">Belongs to the SMC family.</text>
</comment>
<name>A0A9D1DVK4_9FIRM</name>
<dbReference type="GO" id="GO:0016887">
    <property type="term" value="F:ATP hydrolysis activity"/>
    <property type="evidence" value="ECO:0007669"/>
    <property type="project" value="InterPro"/>
</dbReference>
<accession>A0A9D1DVK4</accession>
<comment type="caution">
    <text evidence="9">The sequence shown here is derived from an EMBL/GenBank/DDBJ whole genome shotgun (WGS) entry which is preliminary data.</text>
</comment>
<dbReference type="SUPFAM" id="SSF75553">
    <property type="entry name" value="Smc hinge domain"/>
    <property type="match status" value="1"/>
</dbReference>
<dbReference type="InterPro" id="IPR024704">
    <property type="entry name" value="SMC"/>
</dbReference>
<keyword evidence="5 7" id="KW-0175">Coiled coil</keyword>
<dbReference type="HAMAP" id="MF_01894">
    <property type="entry name" value="Smc_prok"/>
    <property type="match status" value="1"/>
</dbReference>
<dbReference type="PANTHER" id="PTHR43977">
    <property type="entry name" value="STRUCTURAL MAINTENANCE OF CHROMOSOMES PROTEIN 3"/>
    <property type="match status" value="1"/>
</dbReference>
<dbReference type="AlphaFoldDB" id="A0A9D1DVK4"/>
<dbReference type="FunFam" id="3.40.50.300:FF:000901">
    <property type="entry name" value="Chromosome partition protein Smc"/>
    <property type="match status" value="1"/>
</dbReference>
<evidence type="ECO:0000256" key="4">
    <source>
        <dbReference type="ARBA" id="ARBA00022840"/>
    </source>
</evidence>
<dbReference type="InterPro" id="IPR010935">
    <property type="entry name" value="SMC_hinge"/>
</dbReference>
<dbReference type="GO" id="GO:0007059">
    <property type="term" value="P:chromosome segregation"/>
    <property type="evidence" value="ECO:0007669"/>
    <property type="project" value="UniProtKB-UniRule"/>
</dbReference>
<feature type="coiled-coil region" evidence="7">
    <location>
        <begin position="168"/>
        <end position="311"/>
    </location>
</feature>
<feature type="coiled-coil region" evidence="7">
    <location>
        <begin position="338"/>
        <end position="379"/>
    </location>
</feature>
<evidence type="ECO:0000313" key="9">
    <source>
        <dbReference type="EMBL" id="HIR59792.1"/>
    </source>
</evidence>
<protein>
    <recommendedName>
        <fullName evidence="7">Chromosome partition protein Smc</fullName>
    </recommendedName>
</protein>
<sequence>MYLKEIITNGFKSFADKMEIKLDDEVTCIVGPNGSGKSNIVDAVRWVLGEQSVKNLRGDGGMSDVIFAGSASRKAKNVASVELIFDNSDHYLKVDYSEVSIKRRVYRSGENEYFINNNKARLKDIVNLFLDSGVGKESFNIISQGEVSKIISESNDDRRVVFEEAAGILKYKKRKEEALRKLDKTNDALDRVEDIIKELEVQVEPLKEQSEKAREYKTLKEELENLEIALIAYDIYNLSTNEEILKKEKDVLDKEIVDLESTVNKDSGVSLKKKTDLFNLEKDLEFTQKELLNKTEEIGKLNVQLNILKEQRKNKDTTKVEEELRALIDEKGKISKDISVLEDEINIINQDITNMNDDINSSKNNLKGLRLTLKNYEQTQSKQDRDILTNKHKVELLKLEAERGNNLPNAIKKVLEEDKLQGIYDIIGNVIKTKDEYVRCLDVAISSSKNFVIVKDEESAKEAIRYLKNNNLGRATFFPINVIKKRYIDENTKHILEGLDGYIGVLADLVTTDKEYKNIVYNQLGLVLVAEDMDTALRISRKIDRRYKVITLAGDVINVGGSMTGGANYKGRSSVMINQEITNYINIISSLEESNKKISLDINDTKEDIRKLEDKIYLKEKDLKLLIDDVTNKNHALISNKDTLSSISDNIDNLSSNENTLDTKEEELVTRFYDLESFKEKLELKLTTLKKDIKILKDEIEEDEEKSKYKNNLIRKTEEKRNSLDLKLKEIDVKLDNLLNTLSSEYSITYEKARKDYELDVEEKAARNKVSNYKARIKSLGMVNLAAIDEYERVNTRYMFLLHQKEDLSKAIATLLEIMNEMDEVMKEEFLKTFEFIRKEFKEVFRALFHGGEADLKLTSDDILTTGIEIVACPPGKKLTTISLLSGGEKTLTAISLLFAIINVRTVPFCIFDEVEAALDEANVMEFGKYLANYKHKTQFLIITHKKKTMEYADTLYGITMQESGVSKLVSVKLTNNEELI</sequence>
<dbReference type="GO" id="GO:0005737">
    <property type="term" value="C:cytoplasm"/>
    <property type="evidence" value="ECO:0007669"/>
    <property type="project" value="UniProtKB-SubCell"/>
</dbReference>
<evidence type="ECO:0000259" key="8">
    <source>
        <dbReference type="SMART" id="SM00968"/>
    </source>
</evidence>
<proteinExistence type="inferred from homology"/>
<dbReference type="GO" id="GO:0007062">
    <property type="term" value="P:sister chromatid cohesion"/>
    <property type="evidence" value="ECO:0007669"/>
    <property type="project" value="InterPro"/>
</dbReference>
<keyword evidence="3 7" id="KW-0547">Nucleotide-binding</keyword>
<evidence type="ECO:0000313" key="10">
    <source>
        <dbReference type="Proteomes" id="UP000824232"/>
    </source>
</evidence>
<evidence type="ECO:0000256" key="2">
    <source>
        <dbReference type="ARBA" id="ARBA00022490"/>
    </source>
</evidence>
<feature type="coiled-coil region" evidence="7">
    <location>
        <begin position="588"/>
        <end position="622"/>
    </location>
</feature>
<dbReference type="Pfam" id="PF06470">
    <property type="entry name" value="SMC_hinge"/>
    <property type="match status" value="1"/>
</dbReference>
<dbReference type="PIRSF" id="PIRSF005719">
    <property type="entry name" value="SMC"/>
    <property type="match status" value="1"/>
</dbReference>
<keyword evidence="6 7" id="KW-0238">DNA-binding</keyword>
<feature type="coiled-coil region" evidence="7">
    <location>
        <begin position="679"/>
        <end position="734"/>
    </location>
</feature>
<dbReference type="Gene3D" id="1.20.1060.20">
    <property type="match status" value="1"/>
</dbReference>
<reference evidence="9" key="1">
    <citation type="submission" date="2020-10" db="EMBL/GenBank/DDBJ databases">
        <authorList>
            <person name="Gilroy R."/>
        </authorList>
    </citation>
    <scope>NUCLEOTIDE SEQUENCE</scope>
    <source>
        <strain evidence="9">CHK184-20233</strain>
    </source>
</reference>
<dbReference type="GO" id="GO:0005694">
    <property type="term" value="C:chromosome"/>
    <property type="evidence" value="ECO:0007669"/>
    <property type="project" value="InterPro"/>
</dbReference>
<keyword evidence="2 7" id="KW-0963">Cytoplasm</keyword>
<dbReference type="GO" id="GO:0003677">
    <property type="term" value="F:DNA binding"/>
    <property type="evidence" value="ECO:0007669"/>
    <property type="project" value="UniProtKB-UniRule"/>
</dbReference>
<organism evidence="9 10">
    <name type="scientific">Candidatus Onthousia excrementipullorum</name>
    <dbReference type="NCBI Taxonomy" id="2840884"/>
    <lineage>
        <taxon>Bacteria</taxon>
        <taxon>Bacillati</taxon>
        <taxon>Bacillota</taxon>
        <taxon>Bacilli</taxon>
        <taxon>Candidatus Onthousia</taxon>
    </lineage>
</organism>
<comment type="domain">
    <text evidence="7">Contains large globular domains required for ATP hydrolysis at each terminus and a third globular domain forming a flexible hinge near the middle of the molecule. These domains are separated by coiled-coil structures.</text>
</comment>
<dbReference type="Proteomes" id="UP000824232">
    <property type="component" value="Unassembled WGS sequence"/>
</dbReference>
<dbReference type="EMBL" id="DVHC01000065">
    <property type="protein sequence ID" value="HIR59792.1"/>
    <property type="molecule type" value="Genomic_DNA"/>
</dbReference>
<dbReference type="SMART" id="SM00968">
    <property type="entry name" value="SMC_hinge"/>
    <property type="match status" value="1"/>
</dbReference>
<dbReference type="GO" id="GO:0006260">
    <property type="term" value="P:DNA replication"/>
    <property type="evidence" value="ECO:0007669"/>
    <property type="project" value="UniProtKB-UniRule"/>
</dbReference>
<feature type="binding site" evidence="7">
    <location>
        <begin position="32"/>
        <end position="39"/>
    </location>
    <ligand>
        <name>ATP</name>
        <dbReference type="ChEBI" id="CHEBI:30616"/>
    </ligand>
</feature>
<dbReference type="InterPro" id="IPR027417">
    <property type="entry name" value="P-loop_NTPase"/>
</dbReference>